<protein>
    <submittedName>
        <fullName evidence="2">Uncharacterized protein</fullName>
    </submittedName>
</protein>
<proteinExistence type="predicted"/>
<dbReference type="AlphaFoldDB" id="A0A9D4Q6B8"/>
<dbReference type="Proteomes" id="UP000821837">
    <property type="component" value="Unassembled WGS sequence"/>
</dbReference>
<gene>
    <name evidence="2" type="ORF">HPB52_008267</name>
</gene>
<organism evidence="2 3">
    <name type="scientific">Rhipicephalus sanguineus</name>
    <name type="common">Brown dog tick</name>
    <name type="synonym">Ixodes sanguineus</name>
    <dbReference type="NCBI Taxonomy" id="34632"/>
    <lineage>
        <taxon>Eukaryota</taxon>
        <taxon>Metazoa</taxon>
        <taxon>Ecdysozoa</taxon>
        <taxon>Arthropoda</taxon>
        <taxon>Chelicerata</taxon>
        <taxon>Arachnida</taxon>
        <taxon>Acari</taxon>
        <taxon>Parasitiformes</taxon>
        <taxon>Ixodida</taxon>
        <taxon>Ixodoidea</taxon>
        <taxon>Ixodidae</taxon>
        <taxon>Rhipicephalinae</taxon>
        <taxon>Rhipicephalus</taxon>
        <taxon>Rhipicephalus</taxon>
    </lineage>
</organism>
<comment type="caution">
    <text evidence="2">The sequence shown here is derived from an EMBL/GenBank/DDBJ whole genome shotgun (WGS) entry which is preliminary data.</text>
</comment>
<reference evidence="2" key="1">
    <citation type="journal article" date="2020" name="Cell">
        <title>Large-Scale Comparative Analyses of Tick Genomes Elucidate Their Genetic Diversity and Vector Capacities.</title>
        <authorList>
            <consortium name="Tick Genome and Microbiome Consortium (TIGMIC)"/>
            <person name="Jia N."/>
            <person name="Wang J."/>
            <person name="Shi W."/>
            <person name="Du L."/>
            <person name="Sun Y."/>
            <person name="Zhan W."/>
            <person name="Jiang J.F."/>
            <person name="Wang Q."/>
            <person name="Zhang B."/>
            <person name="Ji P."/>
            <person name="Bell-Sakyi L."/>
            <person name="Cui X.M."/>
            <person name="Yuan T.T."/>
            <person name="Jiang B.G."/>
            <person name="Yang W.F."/>
            <person name="Lam T.T."/>
            <person name="Chang Q.C."/>
            <person name="Ding S.J."/>
            <person name="Wang X.J."/>
            <person name="Zhu J.G."/>
            <person name="Ruan X.D."/>
            <person name="Zhao L."/>
            <person name="Wei J.T."/>
            <person name="Ye R.Z."/>
            <person name="Que T.C."/>
            <person name="Du C.H."/>
            <person name="Zhou Y.H."/>
            <person name="Cheng J.X."/>
            <person name="Dai P.F."/>
            <person name="Guo W.B."/>
            <person name="Han X.H."/>
            <person name="Huang E.J."/>
            <person name="Li L.F."/>
            <person name="Wei W."/>
            <person name="Gao Y.C."/>
            <person name="Liu J.Z."/>
            <person name="Shao H.Z."/>
            <person name="Wang X."/>
            <person name="Wang C.C."/>
            <person name="Yang T.C."/>
            <person name="Huo Q.B."/>
            <person name="Li W."/>
            <person name="Chen H.Y."/>
            <person name="Chen S.E."/>
            <person name="Zhou L.G."/>
            <person name="Ni X.B."/>
            <person name="Tian J.H."/>
            <person name="Sheng Y."/>
            <person name="Liu T."/>
            <person name="Pan Y.S."/>
            <person name="Xia L.Y."/>
            <person name="Li J."/>
            <person name="Zhao F."/>
            <person name="Cao W.C."/>
        </authorList>
    </citation>
    <scope>NUCLEOTIDE SEQUENCE</scope>
    <source>
        <strain evidence="2">Rsan-2018</strain>
    </source>
</reference>
<evidence type="ECO:0000313" key="2">
    <source>
        <dbReference type="EMBL" id="KAH7968408.1"/>
    </source>
</evidence>
<feature type="region of interest" description="Disordered" evidence="1">
    <location>
        <begin position="1"/>
        <end position="81"/>
    </location>
</feature>
<accession>A0A9D4Q6B8</accession>
<keyword evidence="3" id="KW-1185">Reference proteome</keyword>
<evidence type="ECO:0000256" key="1">
    <source>
        <dbReference type="SAM" id="MobiDB-lite"/>
    </source>
</evidence>
<reference evidence="2" key="2">
    <citation type="submission" date="2021-09" db="EMBL/GenBank/DDBJ databases">
        <authorList>
            <person name="Jia N."/>
            <person name="Wang J."/>
            <person name="Shi W."/>
            <person name="Du L."/>
            <person name="Sun Y."/>
            <person name="Zhan W."/>
            <person name="Jiang J."/>
            <person name="Wang Q."/>
            <person name="Zhang B."/>
            <person name="Ji P."/>
            <person name="Sakyi L.B."/>
            <person name="Cui X."/>
            <person name="Yuan T."/>
            <person name="Jiang B."/>
            <person name="Yang W."/>
            <person name="Lam T.T.-Y."/>
            <person name="Chang Q."/>
            <person name="Ding S."/>
            <person name="Wang X."/>
            <person name="Zhu J."/>
            <person name="Ruan X."/>
            <person name="Zhao L."/>
            <person name="Wei J."/>
            <person name="Que T."/>
            <person name="Du C."/>
            <person name="Cheng J."/>
            <person name="Dai P."/>
            <person name="Han X."/>
            <person name="Huang E."/>
            <person name="Gao Y."/>
            <person name="Liu J."/>
            <person name="Shao H."/>
            <person name="Ye R."/>
            <person name="Li L."/>
            <person name="Wei W."/>
            <person name="Wang X."/>
            <person name="Wang C."/>
            <person name="Huo Q."/>
            <person name="Li W."/>
            <person name="Guo W."/>
            <person name="Chen H."/>
            <person name="Chen S."/>
            <person name="Zhou L."/>
            <person name="Zhou L."/>
            <person name="Ni X."/>
            <person name="Tian J."/>
            <person name="Zhou Y."/>
            <person name="Sheng Y."/>
            <person name="Liu T."/>
            <person name="Pan Y."/>
            <person name="Xia L."/>
            <person name="Li J."/>
            <person name="Zhao F."/>
            <person name="Cao W."/>
        </authorList>
    </citation>
    <scope>NUCLEOTIDE SEQUENCE</scope>
    <source>
        <strain evidence="2">Rsan-2018</strain>
        <tissue evidence="2">Larvae</tissue>
    </source>
</reference>
<evidence type="ECO:0000313" key="3">
    <source>
        <dbReference type="Proteomes" id="UP000821837"/>
    </source>
</evidence>
<dbReference type="EMBL" id="JABSTV010001248">
    <property type="protein sequence ID" value="KAH7968408.1"/>
    <property type="molecule type" value="Genomic_DNA"/>
</dbReference>
<name>A0A9D4Q6B8_RHISA</name>
<sequence length="128" mass="13923">MRHMAPLCLGKGRDAEFPPKTDLGPPRCASPADRPSTLKSAPAAQTPLHLPGLRPPFDSMGVVGPRSVARDSPYTRHAGGMFPPMRHRCENNARVWVVCVCAGGGASKVTRKIRHLIGWKRRPLCPKV</sequence>